<keyword evidence="2" id="KW-1185">Reference proteome</keyword>
<organism evidence="1 2">
    <name type="scientific">Paraburkholderia xenovorans (strain LB400)</name>
    <dbReference type="NCBI Taxonomy" id="266265"/>
    <lineage>
        <taxon>Bacteria</taxon>
        <taxon>Pseudomonadati</taxon>
        <taxon>Pseudomonadota</taxon>
        <taxon>Betaproteobacteria</taxon>
        <taxon>Burkholderiales</taxon>
        <taxon>Burkholderiaceae</taxon>
        <taxon>Paraburkholderia</taxon>
    </lineage>
</organism>
<gene>
    <name evidence="1" type="ORF">Bxe_A2556</name>
</gene>
<sequence length="246" mass="27288">MPRPEIDLRRDDFLLGDFRNLDRLAKVEHPGRDEVRLHAATIRRLLLDGELGAAAGRRGLPLKFAVPDSQPLVRSAREGHVGQFCLMGMSGYGNLTAYMSPGPGGYDSIAEEFDPNNVVRLNLAKFLGQQVAFCTGVFLTRHDVIAYVANKVAGVHYDTSTTGRLDEAKMRALGELMDRFHIRAEGGSLLLYSGPRTAKTEPTGFRYEPDSIGGVFLELLACVTYILESECVLVLRRSIERDLLRH</sequence>
<evidence type="ECO:0000313" key="2">
    <source>
        <dbReference type="Proteomes" id="UP000001817"/>
    </source>
</evidence>
<dbReference type="Proteomes" id="UP000001817">
    <property type="component" value="Chromosome 1"/>
</dbReference>
<dbReference type="KEGG" id="bxb:DR64_249"/>
<evidence type="ECO:0000313" key="1">
    <source>
        <dbReference type="EMBL" id="ABE30422.1"/>
    </source>
</evidence>
<dbReference type="AlphaFoldDB" id="Q13ZR7"/>
<reference evidence="1 2" key="1">
    <citation type="journal article" date="2006" name="Proc. Natl. Acad. Sci. U.S.A.">
        <title>Burkholderia xenovorans LB400 harbors a multi-replicon, 9.73-Mbp genome shaped for versatility.</title>
        <authorList>
            <person name="Chain P.S."/>
            <person name="Denef V.J."/>
            <person name="Konstantinidis K.T."/>
            <person name="Vergez L.M."/>
            <person name="Agullo L."/>
            <person name="Reyes V.L."/>
            <person name="Hauser L."/>
            <person name="Cordova M."/>
            <person name="Gomez L."/>
            <person name="Gonzalez M."/>
            <person name="Land M."/>
            <person name="Lao V."/>
            <person name="Larimer F."/>
            <person name="LiPuma J.J."/>
            <person name="Mahenthiralingam E."/>
            <person name="Malfatti S.A."/>
            <person name="Marx C.J."/>
            <person name="Parnell J.J."/>
            <person name="Ramette A."/>
            <person name="Richardson P."/>
            <person name="Seeger M."/>
            <person name="Smith D."/>
            <person name="Spilker T."/>
            <person name="Sul W.J."/>
            <person name="Tsoi T.V."/>
            <person name="Ulrich L.E."/>
            <person name="Zhulin I.B."/>
            <person name="Tiedje J.M."/>
        </authorList>
    </citation>
    <scope>NUCLEOTIDE SEQUENCE [LARGE SCALE GENOMIC DNA]</scope>
    <source>
        <strain evidence="1 2">LB400</strain>
    </source>
</reference>
<accession>Q13ZR7</accession>
<dbReference type="KEGG" id="bxe:Bxe_A2556"/>
<proteinExistence type="predicted"/>
<protein>
    <submittedName>
        <fullName evidence="1">Uncharacterized protein</fullName>
    </submittedName>
</protein>
<dbReference type="EMBL" id="CP000270">
    <property type="protein sequence ID" value="ABE30422.1"/>
    <property type="molecule type" value="Genomic_DNA"/>
</dbReference>
<name>Q13ZR7_PARXL</name>